<dbReference type="Proteomes" id="UP001382904">
    <property type="component" value="Unassembled WGS sequence"/>
</dbReference>
<sequence length="75" mass="8333">MPDGVLPYGFRATYHHLCRSARIPRTLADDPASLVRAVEELHEARLVWLAEVTAWQVGAGPRRGPVCAARTRPSR</sequence>
<protein>
    <submittedName>
        <fullName evidence="1">Uncharacterized protein</fullName>
    </submittedName>
</protein>
<dbReference type="EMBL" id="JBBKAM010000002">
    <property type="protein sequence ID" value="MEJ8645175.1"/>
    <property type="molecule type" value="Genomic_DNA"/>
</dbReference>
<evidence type="ECO:0000313" key="1">
    <source>
        <dbReference type="EMBL" id="MEJ8645175.1"/>
    </source>
</evidence>
<reference evidence="1 2" key="1">
    <citation type="submission" date="2024-03" db="EMBL/GenBank/DDBJ databases">
        <title>Novel Streptomyces species of biotechnological and ecological value are a feature of Machair soil.</title>
        <authorList>
            <person name="Prole J.R."/>
            <person name="Goodfellow M."/>
            <person name="Allenby N."/>
            <person name="Ward A.C."/>
        </authorList>
    </citation>
    <scope>NUCLEOTIDE SEQUENCE [LARGE SCALE GENOMIC DNA]</scope>
    <source>
        <strain evidence="1 2">MS1.HAVA.3</strain>
    </source>
</reference>
<gene>
    <name evidence="1" type="ORF">WKI68_36065</name>
</gene>
<accession>A0ABU8UBE1</accession>
<evidence type="ECO:0000313" key="2">
    <source>
        <dbReference type="Proteomes" id="UP001382904"/>
    </source>
</evidence>
<comment type="caution">
    <text evidence="1">The sequence shown here is derived from an EMBL/GenBank/DDBJ whole genome shotgun (WGS) entry which is preliminary data.</text>
</comment>
<name>A0ABU8UBE1_9ACTN</name>
<proteinExistence type="predicted"/>
<keyword evidence="2" id="KW-1185">Reference proteome</keyword>
<organism evidence="1 2">
    <name type="scientific">Streptomyces caledonius</name>
    <dbReference type="NCBI Taxonomy" id="3134107"/>
    <lineage>
        <taxon>Bacteria</taxon>
        <taxon>Bacillati</taxon>
        <taxon>Actinomycetota</taxon>
        <taxon>Actinomycetes</taxon>
        <taxon>Kitasatosporales</taxon>
        <taxon>Streptomycetaceae</taxon>
        <taxon>Streptomyces</taxon>
    </lineage>
</organism>